<gene>
    <name evidence="2" type="primary">Dhcr24</name>
    <name evidence="2" type="ORF">SNAT2548_LOCUS2088</name>
</gene>
<proteinExistence type="predicted"/>
<evidence type="ECO:0000313" key="2">
    <source>
        <dbReference type="EMBL" id="CAE6963900.1"/>
    </source>
</evidence>
<dbReference type="AlphaFoldDB" id="A0A812HVZ3"/>
<sequence length="248" mass="26496">MTGMRITWREMNLPAKVTCVAGTVIMSIGILMIAIHAGSQNNSEPTPLVSSTEVFIVEGRTNFSVSWSGTGLNIWSLWSNETNRCGAYLDSLNITRLETGSRDFLTWTCKGRLIIHDGQLLERYGQTTYEDWGTYNVTSDFPTWVSVTTWPTGIDMGDDETGGGLTIVGFLVFLAGVIFLGVSYGCCCVSKYQGGAPPLGPSSPPTYTAGALASPPSYQGSPTVQAQEVVVIAQVVGYGEGNQSAPIA</sequence>
<dbReference type="Proteomes" id="UP000604046">
    <property type="component" value="Unassembled WGS sequence"/>
</dbReference>
<organism evidence="2 3">
    <name type="scientific">Symbiodinium natans</name>
    <dbReference type="NCBI Taxonomy" id="878477"/>
    <lineage>
        <taxon>Eukaryota</taxon>
        <taxon>Sar</taxon>
        <taxon>Alveolata</taxon>
        <taxon>Dinophyceae</taxon>
        <taxon>Suessiales</taxon>
        <taxon>Symbiodiniaceae</taxon>
        <taxon>Symbiodinium</taxon>
    </lineage>
</organism>
<protein>
    <submittedName>
        <fullName evidence="2">Dhcr24 protein</fullName>
    </submittedName>
</protein>
<keyword evidence="1" id="KW-1133">Transmembrane helix</keyword>
<keyword evidence="3" id="KW-1185">Reference proteome</keyword>
<reference evidence="2" key="1">
    <citation type="submission" date="2021-02" db="EMBL/GenBank/DDBJ databases">
        <authorList>
            <person name="Dougan E. K."/>
            <person name="Rhodes N."/>
            <person name="Thang M."/>
            <person name="Chan C."/>
        </authorList>
    </citation>
    <scope>NUCLEOTIDE SEQUENCE</scope>
</reference>
<accession>A0A812HVZ3</accession>
<feature type="transmembrane region" description="Helical" evidence="1">
    <location>
        <begin position="164"/>
        <end position="184"/>
    </location>
</feature>
<feature type="transmembrane region" description="Helical" evidence="1">
    <location>
        <begin position="13"/>
        <end position="35"/>
    </location>
</feature>
<dbReference type="EMBL" id="CAJNDS010000116">
    <property type="protein sequence ID" value="CAE6963900.1"/>
    <property type="molecule type" value="Genomic_DNA"/>
</dbReference>
<dbReference type="OrthoDB" id="425932at2759"/>
<name>A0A812HVZ3_9DINO</name>
<comment type="caution">
    <text evidence="2">The sequence shown here is derived from an EMBL/GenBank/DDBJ whole genome shotgun (WGS) entry which is preliminary data.</text>
</comment>
<keyword evidence="1" id="KW-0812">Transmembrane</keyword>
<evidence type="ECO:0000256" key="1">
    <source>
        <dbReference type="SAM" id="Phobius"/>
    </source>
</evidence>
<keyword evidence="1" id="KW-0472">Membrane</keyword>
<evidence type="ECO:0000313" key="3">
    <source>
        <dbReference type="Proteomes" id="UP000604046"/>
    </source>
</evidence>